<protein>
    <submittedName>
        <fullName evidence="2">Uncharacterized protein</fullName>
    </submittedName>
</protein>
<accession>A0ABW0MQ06</accession>
<dbReference type="EMBL" id="JBHSMR010000013">
    <property type="protein sequence ID" value="MFC5479740.1"/>
    <property type="molecule type" value="Genomic_DNA"/>
</dbReference>
<sequence>MRPLSLLLPASSLVPLALLASGALAQTQPYPQTAPLSTVQVTAPMKTSWIDPVQARELAGSYAMSNGWHMKVRPASRHIDAAIDDQQPMRLVSVGDDRFVSADGNVTMEFNRGEAGDEMLMSYRPDPRLAQVVVISSRLAQR</sequence>
<evidence type="ECO:0000313" key="3">
    <source>
        <dbReference type="Proteomes" id="UP001596101"/>
    </source>
</evidence>
<keyword evidence="1" id="KW-0732">Signal</keyword>
<evidence type="ECO:0000313" key="2">
    <source>
        <dbReference type="EMBL" id="MFC5479740.1"/>
    </source>
</evidence>
<organism evidence="2 3">
    <name type="scientific">Massilia suwonensis</name>
    <dbReference type="NCBI Taxonomy" id="648895"/>
    <lineage>
        <taxon>Bacteria</taxon>
        <taxon>Pseudomonadati</taxon>
        <taxon>Pseudomonadota</taxon>
        <taxon>Betaproteobacteria</taxon>
        <taxon>Burkholderiales</taxon>
        <taxon>Oxalobacteraceae</taxon>
        <taxon>Telluria group</taxon>
        <taxon>Massilia</taxon>
    </lineage>
</organism>
<reference evidence="3" key="1">
    <citation type="journal article" date="2019" name="Int. J. Syst. Evol. Microbiol.">
        <title>The Global Catalogue of Microorganisms (GCM) 10K type strain sequencing project: providing services to taxonomists for standard genome sequencing and annotation.</title>
        <authorList>
            <consortium name="The Broad Institute Genomics Platform"/>
            <consortium name="The Broad Institute Genome Sequencing Center for Infectious Disease"/>
            <person name="Wu L."/>
            <person name="Ma J."/>
        </authorList>
    </citation>
    <scope>NUCLEOTIDE SEQUENCE [LARGE SCALE GENOMIC DNA]</scope>
    <source>
        <strain evidence="3">CCUG 43111</strain>
    </source>
</reference>
<name>A0ABW0MQ06_9BURK</name>
<dbReference type="RefSeq" id="WP_379757790.1">
    <property type="nucleotide sequence ID" value="NZ_JBHSMR010000013.1"/>
</dbReference>
<feature type="chain" id="PRO_5045771137" evidence="1">
    <location>
        <begin position="26"/>
        <end position="142"/>
    </location>
</feature>
<evidence type="ECO:0000256" key="1">
    <source>
        <dbReference type="SAM" id="SignalP"/>
    </source>
</evidence>
<gene>
    <name evidence="2" type="ORF">ACFPQ5_16195</name>
</gene>
<feature type="signal peptide" evidence="1">
    <location>
        <begin position="1"/>
        <end position="25"/>
    </location>
</feature>
<proteinExistence type="predicted"/>
<comment type="caution">
    <text evidence="2">The sequence shown here is derived from an EMBL/GenBank/DDBJ whole genome shotgun (WGS) entry which is preliminary data.</text>
</comment>
<keyword evidence="3" id="KW-1185">Reference proteome</keyword>
<dbReference type="Proteomes" id="UP001596101">
    <property type="component" value="Unassembled WGS sequence"/>
</dbReference>